<dbReference type="EMBL" id="GGEC01090306">
    <property type="protein sequence ID" value="MBX70790.1"/>
    <property type="molecule type" value="Transcribed_RNA"/>
</dbReference>
<dbReference type="AlphaFoldDB" id="A0A2P2QUU9"/>
<evidence type="ECO:0000256" key="1">
    <source>
        <dbReference type="SAM" id="MobiDB-lite"/>
    </source>
</evidence>
<protein>
    <submittedName>
        <fullName evidence="2">Uncharacterized protein</fullName>
    </submittedName>
</protein>
<feature type="region of interest" description="Disordered" evidence="1">
    <location>
        <begin position="1"/>
        <end position="22"/>
    </location>
</feature>
<proteinExistence type="predicted"/>
<organism evidence="2">
    <name type="scientific">Rhizophora mucronata</name>
    <name type="common">Asiatic mangrove</name>
    <dbReference type="NCBI Taxonomy" id="61149"/>
    <lineage>
        <taxon>Eukaryota</taxon>
        <taxon>Viridiplantae</taxon>
        <taxon>Streptophyta</taxon>
        <taxon>Embryophyta</taxon>
        <taxon>Tracheophyta</taxon>
        <taxon>Spermatophyta</taxon>
        <taxon>Magnoliopsida</taxon>
        <taxon>eudicotyledons</taxon>
        <taxon>Gunneridae</taxon>
        <taxon>Pentapetalae</taxon>
        <taxon>rosids</taxon>
        <taxon>fabids</taxon>
        <taxon>Malpighiales</taxon>
        <taxon>Rhizophoraceae</taxon>
        <taxon>Rhizophora</taxon>
    </lineage>
</organism>
<name>A0A2P2QUU9_RHIMU</name>
<evidence type="ECO:0000313" key="2">
    <source>
        <dbReference type="EMBL" id="MBX70790.1"/>
    </source>
</evidence>
<sequence length="22" mass="2695">MRERQRAESCSKSWRPERSEGE</sequence>
<accession>A0A2P2QUU9</accession>
<reference evidence="2" key="1">
    <citation type="submission" date="2018-02" db="EMBL/GenBank/DDBJ databases">
        <title>Rhizophora mucronata_Transcriptome.</title>
        <authorList>
            <person name="Meera S.P."/>
            <person name="Sreeshan A."/>
            <person name="Augustine A."/>
        </authorList>
    </citation>
    <scope>NUCLEOTIDE SEQUENCE</scope>
    <source>
        <tissue evidence="2">Leaf</tissue>
    </source>
</reference>